<evidence type="ECO:0000313" key="3">
    <source>
        <dbReference type="Proteomes" id="UP000800096"/>
    </source>
</evidence>
<gene>
    <name evidence="2" type="ORF">BDU57DRAFT_303691</name>
</gene>
<protein>
    <submittedName>
        <fullName evidence="2">Uncharacterized protein</fullName>
    </submittedName>
</protein>
<accession>A0A6A5QH83</accession>
<feature type="region of interest" description="Disordered" evidence="1">
    <location>
        <begin position="1"/>
        <end position="56"/>
    </location>
</feature>
<keyword evidence="3" id="KW-1185">Reference proteome</keyword>
<dbReference type="EMBL" id="ML979137">
    <property type="protein sequence ID" value="KAF1914759.1"/>
    <property type="molecule type" value="Genomic_DNA"/>
</dbReference>
<dbReference type="AlphaFoldDB" id="A0A6A5QH83"/>
<evidence type="ECO:0000313" key="2">
    <source>
        <dbReference type="EMBL" id="KAF1914759.1"/>
    </source>
</evidence>
<feature type="compositionally biased region" description="Polar residues" evidence="1">
    <location>
        <begin position="84"/>
        <end position="101"/>
    </location>
</feature>
<feature type="compositionally biased region" description="Polar residues" evidence="1">
    <location>
        <begin position="9"/>
        <end position="20"/>
    </location>
</feature>
<name>A0A6A5QH83_AMPQU</name>
<dbReference type="Proteomes" id="UP000800096">
    <property type="component" value="Unassembled WGS sequence"/>
</dbReference>
<sequence>MDNDRRSRQNPSGYASQQGTLLPPQYPVVSASDRYRQAPLTVSAPPTSGSRASSSGYGYAYGEGAQFASSIQPSPVSYGAQDYGTGQQQSPQRASQPYSPYGQSVMYGVAGAQGSASGSSQYEPVEQYQQNRDSAIQVLSTGFGVAQPPYYEGGPTSAPASALASQNVPSQYPSLAYSAPQASVGRETLAPAYPAAGMTDQTHATGQAGYSQGTYSEQPSTGNEFDVFYNRYQTELKRTFELVRDGSLAEAAQQLFMLSDWVLHYAETLVRDDENHYSQRLVLWEEFNTCWLATLQKQKAFTQDMVSTGQRPQPPKTLIDYDYLEKMGTQLVKHCDNMEKHGLVDYQMGVWEEEIVAMLTSCLDLLEEIGAGSSAQRPSSTTRRRWSPAN</sequence>
<feature type="region of interest" description="Disordered" evidence="1">
    <location>
        <begin position="72"/>
        <end position="101"/>
    </location>
</feature>
<proteinExistence type="predicted"/>
<dbReference type="OrthoDB" id="5552418at2759"/>
<organism evidence="2 3">
    <name type="scientific">Ampelomyces quisqualis</name>
    <name type="common">Powdery mildew agent</name>
    <dbReference type="NCBI Taxonomy" id="50730"/>
    <lineage>
        <taxon>Eukaryota</taxon>
        <taxon>Fungi</taxon>
        <taxon>Dikarya</taxon>
        <taxon>Ascomycota</taxon>
        <taxon>Pezizomycotina</taxon>
        <taxon>Dothideomycetes</taxon>
        <taxon>Pleosporomycetidae</taxon>
        <taxon>Pleosporales</taxon>
        <taxon>Pleosporineae</taxon>
        <taxon>Phaeosphaeriaceae</taxon>
        <taxon>Ampelomyces</taxon>
    </lineage>
</organism>
<evidence type="ECO:0000256" key="1">
    <source>
        <dbReference type="SAM" id="MobiDB-lite"/>
    </source>
</evidence>
<reference evidence="2" key="1">
    <citation type="journal article" date="2020" name="Stud. Mycol.">
        <title>101 Dothideomycetes genomes: a test case for predicting lifestyles and emergence of pathogens.</title>
        <authorList>
            <person name="Haridas S."/>
            <person name="Albert R."/>
            <person name="Binder M."/>
            <person name="Bloem J."/>
            <person name="Labutti K."/>
            <person name="Salamov A."/>
            <person name="Andreopoulos B."/>
            <person name="Baker S."/>
            <person name="Barry K."/>
            <person name="Bills G."/>
            <person name="Bluhm B."/>
            <person name="Cannon C."/>
            <person name="Castanera R."/>
            <person name="Culley D."/>
            <person name="Daum C."/>
            <person name="Ezra D."/>
            <person name="Gonzalez J."/>
            <person name="Henrissat B."/>
            <person name="Kuo A."/>
            <person name="Liang C."/>
            <person name="Lipzen A."/>
            <person name="Lutzoni F."/>
            <person name="Magnuson J."/>
            <person name="Mondo S."/>
            <person name="Nolan M."/>
            <person name="Ohm R."/>
            <person name="Pangilinan J."/>
            <person name="Park H.-J."/>
            <person name="Ramirez L."/>
            <person name="Alfaro M."/>
            <person name="Sun H."/>
            <person name="Tritt A."/>
            <person name="Yoshinaga Y."/>
            <person name="Zwiers L.-H."/>
            <person name="Turgeon B."/>
            <person name="Goodwin S."/>
            <person name="Spatafora J."/>
            <person name="Crous P."/>
            <person name="Grigoriev I."/>
        </authorList>
    </citation>
    <scope>NUCLEOTIDE SEQUENCE</scope>
    <source>
        <strain evidence="2">HMLAC05119</strain>
    </source>
</reference>